<comment type="caution">
    <text evidence="2">The sequence shown here is derived from an EMBL/GenBank/DDBJ whole genome shotgun (WGS) entry which is preliminary data.</text>
</comment>
<proteinExistence type="predicted"/>
<gene>
    <name evidence="2" type="ORF">EDC91_10172</name>
</gene>
<dbReference type="AlphaFoldDB" id="A0A4R2FHH8"/>
<name>A0A4R2FHH8_9GAMM</name>
<sequence>MRFLLFFTILWLLTACTHEQLVRYELVAPEHAQVLQATGYAPIASQVGPTYEEKLMQAMEASRLDAYRRLAEQLYGQQLRAYTRMTGETTNRKTLDAKVQGVVRGAKIVSQNVQGAFYTTELSLDTKVLADLGSVENKPIETENKWWY</sequence>
<evidence type="ECO:0000313" key="3">
    <source>
        <dbReference type="Proteomes" id="UP000294832"/>
    </source>
</evidence>
<dbReference type="InterPro" id="IPR024952">
    <property type="entry name" value="LPP20-like_dom"/>
</dbReference>
<organism evidence="2 3">
    <name type="scientific">Shewanella fodinae</name>
    <dbReference type="NCBI Taxonomy" id="552357"/>
    <lineage>
        <taxon>Bacteria</taxon>
        <taxon>Pseudomonadati</taxon>
        <taxon>Pseudomonadota</taxon>
        <taxon>Gammaproteobacteria</taxon>
        <taxon>Alteromonadales</taxon>
        <taxon>Shewanellaceae</taxon>
        <taxon>Shewanella</taxon>
    </lineage>
</organism>
<dbReference type="PROSITE" id="PS51257">
    <property type="entry name" value="PROKAR_LIPOPROTEIN"/>
    <property type="match status" value="1"/>
</dbReference>
<dbReference type="OrthoDB" id="7348506at2"/>
<keyword evidence="3" id="KW-1185">Reference proteome</keyword>
<reference evidence="2 3" key="1">
    <citation type="submission" date="2019-03" db="EMBL/GenBank/DDBJ databases">
        <title>Freshwater and sediment microbial communities from various areas in North America, analyzing microbe dynamics in response to fracking.</title>
        <authorList>
            <person name="Lamendella R."/>
        </authorList>
    </citation>
    <scope>NUCLEOTIDE SEQUENCE [LARGE SCALE GENOMIC DNA]</scope>
    <source>
        <strain evidence="2 3">74A</strain>
    </source>
</reference>
<protein>
    <recommendedName>
        <fullName evidence="1">Lipoprotein LPP20-like domain-containing protein</fullName>
    </recommendedName>
</protein>
<evidence type="ECO:0000313" key="2">
    <source>
        <dbReference type="EMBL" id="TCN90602.1"/>
    </source>
</evidence>
<dbReference type="Proteomes" id="UP000294832">
    <property type="component" value="Unassembled WGS sequence"/>
</dbReference>
<dbReference type="InterPro" id="IPR007293">
    <property type="entry name" value="FlgP"/>
</dbReference>
<evidence type="ECO:0000259" key="1">
    <source>
        <dbReference type="Pfam" id="PF02169"/>
    </source>
</evidence>
<dbReference type="Pfam" id="PF02169">
    <property type="entry name" value="LPP20"/>
    <property type="match status" value="1"/>
</dbReference>
<feature type="domain" description="Lipoprotein LPP20-like" evidence="1">
    <location>
        <begin position="52"/>
        <end position="119"/>
    </location>
</feature>
<dbReference type="EMBL" id="SLWF01000001">
    <property type="protein sequence ID" value="TCN90602.1"/>
    <property type="molecule type" value="Genomic_DNA"/>
</dbReference>
<dbReference type="PIRSF" id="PIRSF028687">
    <property type="entry name" value="UCP028687"/>
    <property type="match status" value="1"/>
</dbReference>
<accession>A0A4R2FHH8</accession>